<evidence type="ECO:0000256" key="6">
    <source>
        <dbReference type="SAM" id="Phobius"/>
    </source>
</evidence>
<feature type="transmembrane region" description="Helical" evidence="6">
    <location>
        <begin position="138"/>
        <end position="157"/>
    </location>
</feature>
<feature type="transmembrane region" description="Helical" evidence="6">
    <location>
        <begin position="200"/>
        <end position="218"/>
    </location>
</feature>
<evidence type="ECO:0000256" key="4">
    <source>
        <dbReference type="ARBA" id="ARBA00022989"/>
    </source>
</evidence>
<feature type="transmembrane region" description="Helical" evidence="6">
    <location>
        <begin position="316"/>
        <end position="342"/>
    </location>
</feature>
<feature type="transmembrane region" description="Helical" evidence="6">
    <location>
        <begin position="408"/>
        <end position="427"/>
    </location>
</feature>
<name>A0A0G3EHY8_9BACT</name>
<evidence type="ECO:0000313" key="8">
    <source>
        <dbReference type="Proteomes" id="UP000035268"/>
    </source>
</evidence>
<feature type="transmembrane region" description="Helical" evidence="6">
    <location>
        <begin position="169"/>
        <end position="194"/>
    </location>
</feature>
<feature type="transmembrane region" description="Helical" evidence="6">
    <location>
        <begin position="107"/>
        <end position="126"/>
    </location>
</feature>
<dbReference type="EMBL" id="CP010904">
    <property type="protein sequence ID" value="AKJ65042.1"/>
    <property type="molecule type" value="Genomic_DNA"/>
</dbReference>
<comment type="subcellular location">
    <subcellularLocation>
        <location evidence="1">Cell membrane</location>
        <topology evidence="1">Multi-pass membrane protein</topology>
    </subcellularLocation>
</comment>
<reference evidence="7 8" key="2">
    <citation type="journal article" date="2016" name="ISME J.">
        <title>Characterization of the first cultured representative of Verrucomicrobia subdivision 5 indicates the proposal of a novel phylum.</title>
        <authorList>
            <person name="Spring S."/>
            <person name="Bunk B."/>
            <person name="Sproer C."/>
            <person name="Schumann P."/>
            <person name="Rohde M."/>
            <person name="Tindall B.J."/>
            <person name="Klenk H.P."/>
        </authorList>
    </citation>
    <scope>NUCLEOTIDE SEQUENCE [LARGE SCALE GENOMIC DNA]</scope>
    <source>
        <strain evidence="7 8">L21-Fru-AB</strain>
    </source>
</reference>
<keyword evidence="5 6" id="KW-0472">Membrane</keyword>
<feature type="transmembrane region" description="Helical" evidence="6">
    <location>
        <begin position="381"/>
        <end position="402"/>
    </location>
</feature>
<keyword evidence="8" id="KW-1185">Reference proteome</keyword>
<keyword evidence="4 6" id="KW-1133">Transmembrane helix</keyword>
<feature type="transmembrane region" description="Helical" evidence="6">
    <location>
        <begin position="26"/>
        <end position="50"/>
    </location>
</feature>
<dbReference type="InterPro" id="IPR050833">
    <property type="entry name" value="Poly_Biosynth_Transport"/>
</dbReference>
<dbReference type="PANTHER" id="PTHR30250:SF11">
    <property type="entry name" value="O-ANTIGEN TRANSPORTER-RELATED"/>
    <property type="match status" value="1"/>
</dbReference>
<keyword evidence="2" id="KW-1003">Cell membrane</keyword>
<evidence type="ECO:0008006" key="9">
    <source>
        <dbReference type="Google" id="ProtNLM"/>
    </source>
</evidence>
<organism evidence="7 8">
    <name type="scientific">Kiritimatiella glycovorans</name>
    <dbReference type="NCBI Taxonomy" id="1307763"/>
    <lineage>
        <taxon>Bacteria</taxon>
        <taxon>Pseudomonadati</taxon>
        <taxon>Kiritimatiellota</taxon>
        <taxon>Kiritimatiellia</taxon>
        <taxon>Kiritimatiellales</taxon>
        <taxon>Kiritimatiellaceae</taxon>
        <taxon>Kiritimatiella</taxon>
    </lineage>
</organism>
<evidence type="ECO:0000313" key="7">
    <source>
        <dbReference type="EMBL" id="AKJ65042.1"/>
    </source>
</evidence>
<proteinExistence type="predicted"/>
<feature type="transmembrane region" description="Helical" evidence="6">
    <location>
        <begin position="275"/>
        <end position="295"/>
    </location>
</feature>
<gene>
    <name evidence="7" type="ORF">L21SP4_01805</name>
</gene>
<dbReference type="KEGG" id="vbl:L21SP4_01805"/>
<dbReference type="PANTHER" id="PTHR30250">
    <property type="entry name" value="PST FAMILY PREDICTED COLANIC ACID TRANSPORTER"/>
    <property type="match status" value="1"/>
</dbReference>
<dbReference type="GO" id="GO:0005886">
    <property type="term" value="C:plasma membrane"/>
    <property type="evidence" value="ECO:0007669"/>
    <property type="project" value="UniProtKB-SubCell"/>
</dbReference>
<feature type="transmembrane region" description="Helical" evidence="6">
    <location>
        <begin position="354"/>
        <end position="374"/>
    </location>
</feature>
<keyword evidence="3 6" id="KW-0812">Transmembrane</keyword>
<feature type="transmembrane region" description="Helical" evidence="6">
    <location>
        <begin position="238"/>
        <end position="255"/>
    </location>
</feature>
<evidence type="ECO:0000256" key="5">
    <source>
        <dbReference type="ARBA" id="ARBA00023136"/>
    </source>
</evidence>
<dbReference type="Proteomes" id="UP000035268">
    <property type="component" value="Chromosome"/>
</dbReference>
<feature type="transmembrane region" description="Helical" evidence="6">
    <location>
        <begin position="62"/>
        <end position="87"/>
    </location>
</feature>
<dbReference type="STRING" id="1307763.L21SP4_01805"/>
<reference evidence="8" key="1">
    <citation type="submission" date="2015-02" db="EMBL/GenBank/DDBJ databases">
        <title>Description and complete genome sequence of the first cultured representative of the subdivision 5 of the Verrucomicrobia phylum.</title>
        <authorList>
            <person name="Spring S."/>
            <person name="Bunk B."/>
            <person name="Sproer C."/>
            <person name="Klenk H.-P."/>
        </authorList>
    </citation>
    <scope>NUCLEOTIDE SEQUENCE [LARGE SCALE GENOMIC DNA]</scope>
    <source>
        <strain evidence="8">L21-Fru-AB</strain>
    </source>
</reference>
<evidence type="ECO:0000256" key="2">
    <source>
        <dbReference type="ARBA" id="ARBA00022475"/>
    </source>
</evidence>
<protein>
    <recommendedName>
        <fullName evidence="9">Polysaccharide biosynthesis protein</fullName>
    </recommendedName>
</protein>
<evidence type="ECO:0000256" key="1">
    <source>
        <dbReference type="ARBA" id="ARBA00004651"/>
    </source>
</evidence>
<accession>A0A0G3EHY8</accession>
<evidence type="ECO:0000256" key="3">
    <source>
        <dbReference type="ARBA" id="ARBA00022692"/>
    </source>
</evidence>
<dbReference type="AlphaFoldDB" id="A0A0G3EHY8"/>
<sequence length="432" mass="46059">MNERKARGTMRSRLRRVRDRWDGDHLLYHSLILMGVGHAGSVANLLFHLLMGRTCSRAEYGVLAAMLSAFLVFSVPLMALQSTLAHFCGRLEKEGREHEIRRLLQSWLKRVLLVAGPLLLLLLLAGGPIRRALYLDSALPVALLAAVLFVAAFRPVLSGVLQGLQHFFWMSVTVNAWTFLRLLFGGIAVGLGFATAAGGLTAHLLGMVACIAIGGAVLARRLPAPAGDPGKPVATNRYFLLSLAALFGYALLMNGDNVLVKLFFPAEIDFGDYARASAVARIIVFLCQPVGFALFPKVISTGASAAADRKTLFKALALTGLLIAGVVAAVTLFPAVPLRILFGVIDPAPGLVQLLRGVCVAMAPLGLIFVLLNYELAQHRFACILWVGGAAAVFIAGVALFHETTGQVAMALAASTYGALAGLVMLLTRREA</sequence>